<comment type="caution">
    <text evidence="2">The sequence shown here is derived from an EMBL/GenBank/DDBJ whole genome shotgun (WGS) entry which is preliminary data.</text>
</comment>
<evidence type="ECO:0000256" key="1">
    <source>
        <dbReference type="SAM" id="MobiDB-lite"/>
    </source>
</evidence>
<sequence length="409" mass="46450">MKKSLGTTHRVVSKEQTYITNESIDNARPSTSSNTERNHIFDFAPRTNTDDSFTIIRETGRAYSQFNTLGRDILVRFKPLIANGFKINNAVDNLLTKTCINLSGGEGREHLDTFQRYFGDQYKIRVYNTFSTVNGLWYEGILSSTRFINLLYDDVSHHFNVIINIAVAFSVRYFCDGCNTSFERGARYSCKSTCPQCMSTPPCFCASEKLYCSDCNIFYGLTLVSLDRIKFAVGKRRQVCSICDKTKGRNHECFKSYCATCKQNKDNSHRCYMQTLSRKELDDKYLMVFYDFETRQDHAITDDCFISSDVFRESITISSACNRLFRKLFLGPDTIAILSKVGHSCGGRQHLGGSCLYCDMASIISVIRPTDTYTIPTGDMLGDMTNELTAYSETVYITEFDSGGHNNYS</sequence>
<evidence type="ECO:0000313" key="3">
    <source>
        <dbReference type="Proteomes" id="UP001153148"/>
    </source>
</evidence>
<accession>A0ABN7NUD8</accession>
<gene>
    <name evidence="2" type="ORF">TPAB3V08_LOCUS4089</name>
</gene>
<evidence type="ECO:0000313" key="2">
    <source>
        <dbReference type="EMBL" id="CAG2057108.1"/>
    </source>
</evidence>
<organism evidence="2 3">
    <name type="scientific">Timema podura</name>
    <name type="common">Walking stick</name>
    <dbReference type="NCBI Taxonomy" id="61482"/>
    <lineage>
        <taxon>Eukaryota</taxon>
        <taxon>Metazoa</taxon>
        <taxon>Ecdysozoa</taxon>
        <taxon>Arthropoda</taxon>
        <taxon>Hexapoda</taxon>
        <taxon>Insecta</taxon>
        <taxon>Pterygota</taxon>
        <taxon>Neoptera</taxon>
        <taxon>Polyneoptera</taxon>
        <taxon>Phasmatodea</taxon>
        <taxon>Timematodea</taxon>
        <taxon>Timematoidea</taxon>
        <taxon>Timematidae</taxon>
        <taxon>Timema</taxon>
    </lineage>
</organism>
<name>A0ABN7NUD8_TIMPD</name>
<feature type="compositionally biased region" description="Polar residues" evidence="1">
    <location>
        <begin position="14"/>
        <end position="35"/>
    </location>
</feature>
<feature type="region of interest" description="Disordered" evidence="1">
    <location>
        <begin position="1"/>
        <end position="38"/>
    </location>
</feature>
<dbReference type="Proteomes" id="UP001153148">
    <property type="component" value="Unassembled WGS sequence"/>
</dbReference>
<keyword evidence="3" id="KW-1185">Reference proteome</keyword>
<proteinExistence type="predicted"/>
<protein>
    <submittedName>
        <fullName evidence="2">Uncharacterized protein</fullName>
    </submittedName>
</protein>
<reference evidence="2" key="1">
    <citation type="submission" date="2021-03" db="EMBL/GenBank/DDBJ databases">
        <authorList>
            <person name="Tran Van P."/>
        </authorList>
    </citation>
    <scope>NUCLEOTIDE SEQUENCE</scope>
</reference>
<dbReference type="EMBL" id="CAJPIN010004885">
    <property type="protein sequence ID" value="CAG2057108.1"/>
    <property type="molecule type" value="Genomic_DNA"/>
</dbReference>